<evidence type="ECO:0000256" key="2">
    <source>
        <dbReference type="SAM" id="Phobius"/>
    </source>
</evidence>
<reference evidence="3 4" key="1">
    <citation type="submission" date="2019-06" db="EMBL/GenBank/DDBJ databases">
        <title>Whole genome shotgun sequence of Streptomyces spinoverrucosus NBRC 14228.</title>
        <authorList>
            <person name="Hosoyama A."/>
            <person name="Uohara A."/>
            <person name="Ohji S."/>
            <person name="Ichikawa N."/>
        </authorList>
    </citation>
    <scope>NUCLEOTIDE SEQUENCE [LARGE SCALE GENOMIC DNA]</scope>
    <source>
        <strain evidence="3 4">NBRC 14228</strain>
    </source>
</reference>
<dbReference type="AlphaFoldDB" id="A0A4Y3VU33"/>
<evidence type="ECO:0000313" key="3">
    <source>
        <dbReference type="EMBL" id="GEC10357.1"/>
    </source>
</evidence>
<feature type="transmembrane region" description="Helical" evidence="2">
    <location>
        <begin position="81"/>
        <end position="101"/>
    </location>
</feature>
<organism evidence="3 4">
    <name type="scientific">Streptomyces spinoverrucosus</name>
    <dbReference type="NCBI Taxonomy" id="284043"/>
    <lineage>
        <taxon>Bacteria</taxon>
        <taxon>Bacillati</taxon>
        <taxon>Actinomycetota</taxon>
        <taxon>Actinomycetes</taxon>
        <taxon>Kitasatosporales</taxon>
        <taxon>Streptomycetaceae</taxon>
        <taxon>Streptomyces</taxon>
    </lineage>
</organism>
<keyword evidence="2" id="KW-0812">Transmembrane</keyword>
<keyword evidence="2" id="KW-0472">Membrane</keyword>
<feature type="transmembrane region" description="Helical" evidence="2">
    <location>
        <begin position="54"/>
        <end position="75"/>
    </location>
</feature>
<dbReference type="Proteomes" id="UP000317881">
    <property type="component" value="Unassembled WGS sequence"/>
</dbReference>
<proteinExistence type="predicted"/>
<keyword evidence="4" id="KW-1185">Reference proteome</keyword>
<name>A0A4Y3VU33_9ACTN</name>
<dbReference type="EMBL" id="BJND01000105">
    <property type="protein sequence ID" value="GEC10357.1"/>
    <property type="molecule type" value="Genomic_DNA"/>
</dbReference>
<comment type="caution">
    <text evidence="3">The sequence shown here is derived from an EMBL/GenBank/DDBJ whole genome shotgun (WGS) entry which is preliminary data.</text>
</comment>
<evidence type="ECO:0000313" key="4">
    <source>
        <dbReference type="Proteomes" id="UP000317881"/>
    </source>
</evidence>
<sequence length="202" mass="20887">MVIGYAYLRSFLPWIVFAVVSTRGDWRYAALIALAVAAWALHDQLAAGRPWDALVIEASAALFLAAVGAFALAVPDSPLRPYAPALAVGWIALTAWGSLAAGRPFTLGIARQATASDLHETALFRRVNSVVTAVWATSFTLTAAAAALLLHEAPHAVLALLAVKAAGFTLPDSSPPGIPPPHGPATDSPALLKPTPAEGTSP</sequence>
<evidence type="ECO:0000256" key="1">
    <source>
        <dbReference type="SAM" id="MobiDB-lite"/>
    </source>
</evidence>
<keyword evidence="2" id="KW-1133">Transmembrane helix</keyword>
<protein>
    <submittedName>
        <fullName evidence="3">Uncharacterized protein</fullName>
    </submittedName>
</protein>
<feature type="compositionally biased region" description="Pro residues" evidence="1">
    <location>
        <begin position="173"/>
        <end position="183"/>
    </location>
</feature>
<feature type="region of interest" description="Disordered" evidence="1">
    <location>
        <begin position="172"/>
        <end position="202"/>
    </location>
</feature>
<accession>A0A4Y3VU33</accession>
<gene>
    <name evidence="3" type="ORF">SSP24_80120</name>
</gene>